<dbReference type="AlphaFoldDB" id="K3YY59"/>
<dbReference type="GO" id="GO:0006260">
    <property type="term" value="P:DNA replication"/>
    <property type="evidence" value="ECO:0000318"/>
    <property type="project" value="GO_Central"/>
</dbReference>
<evidence type="ECO:0000313" key="4">
    <source>
        <dbReference type="EnsemblPlants" id="KQL30507"/>
    </source>
</evidence>
<feature type="domain" description="Replication protein A OB" evidence="3">
    <location>
        <begin position="137"/>
        <end position="219"/>
    </location>
</feature>
<reference evidence="4" key="2">
    <citation type="submission" date="2018-08" db="UniProtKB">
        <authorList>
            <consortium name="EnsemblPlants"/>
        </authorList>
    </citation>
    <scope>IDENTIFICATION</scope>
    <source>
        <strain evidence="4">Yugu1</strain>
    </source>
</reference>
<dbReference type="STRING" id="4555.K3YY59"/>
<evidence type="ECO:0000259" key="2">
    <source>
        <dbReference type="Pfam" id="PF02721"/>
    </source>
</evidence>
<feature type="domain" description="Replication protein A 70 kDa DNA-binding subunit B/D first OB fold" evidence="2">
    <location>
        <begin position="5"/>
        <end position="105"/>
    </location>
</feature>
<dbReference type="GO" id="GO:0051321">
    <property type="term" value="P:meiotic cell cycle"/>
    <property type="evidence" value="ECO:0000318"/>
    <property type="project" value="GO_Central"/>
</dbReference>
<dbReference type="EnsemblPlants" id="KQL30507">
    <property type="protein sequence ID" value="KQL30507"/>
    <property type="gene ID" value="SETIT_019209mg"/>
</dbReference>
<evidence type="ECO:0008006" key="6">
    <source>
        <dbReference type="Google" id="ProtNLM"/>
    </source>
</evidence>
<dbReference type="Pfam" id="PF02721">
    <property type="entry name" value="DUF223"/>
    <property type="match status" value="1"/>
</dbReference>
<evidence type="ECO:0000313" key="5">
    <source>
        <dbReference type="Proteomes" id="UP000004995"/>
    </source>
</evidence>
<dbReference type="GO" id="GO:0043047">
    <property type="term" value="F:single-stranded telomeric DNA binding"/>
    <property type="evidence" value="ECO:0000318"/>
    <property type="project" value="GO_Central"/>
</dbReference>
<dbReference type="Pfam" id="PF16900">
    <property type="entry name" value="REPA_OB_2"/>
    <property type="match status" value="1"/>
</dbReference>
<accession>K3YY59</accession>
<keyword evidence="5" id="KW-1185">Reference proteome</keyword>
<dbReference type="CDD" id="cd04480">
    <property type="entry name" value="RPA1_DBD_A_like"/>
    <property type="match status" value="1"/>
</dbReference>
<dbReference type="InterPro" id="IPR012340">
    <property type="entry name" value="NA-bd_OB-fold"/>
</dbReference>
<evidence type="ECO:0000259" key="3">
    <source>
        <dbReference type="Pfam" id="PF16900"/>
    </source>
</evidence>
<dbReference type="Gramene" id="KQL30507">
    <property type="protein sequence ID" value="KQL30507"/>
    <property type="gene ID" value="SETIT_019209mg"/>
</dbReference>
<dbReference type="InterPro" id="IPR003871">
    <property type="entry name" value="RFA1B/D_OB_1st"/>
</dbReference>
<dbReference type="GO" id="GO:0007004">
    <property type="term" value="P:telomere maintenance via telomerase"/>
    <property type="evidence" value="ECO:0000318"/>
    <property type="project" value="GO_Central"/>
</dbReference>
<dbReference type="Proteomes" id="UP000004995">
    <property type="component" value="Unassembled WGS sequence"/>
</dbReference>
<dbReference type="OMA" id="GPQRVMM"/>
<dbReference type="eggNOG" id="KOG0851">
    <property type="taxonomic scope" value="Eukaryota"/>
</dbReference>
<dbReference type="GO" id="GO:0000724">
    <property type="term" value="P:double-strand break repair via homologous recombination"/>
    <property type="evidence" value="ECO:0000318"/>
    <property type="project" value="GO_Central"/>
</dbReference>
<dbReference type="EMBL" id="AGNK02000438">
    <property type="status" value="NOT_ANNOTATED_CDS"/>
    <property type="molecule type" value="Genomic_DNA"/>
</dbReference>
<proteinExistence type="predicted"/>
<dbReference type="GO" id="GO:0003684">
    <property type="term" value="F:damaged DNA binding"/>
    <property type="evidence" value="ECO:0000318"/>
    <property type="project" value="GO_Central"/>
</dbReference>
<dbReference type="PANTHER" id="PTHR47165">
    <property type="entry name" value="OS03G0429900 PROTEIN"/>
    <property type="match status" value="1"/>
</dbReference>
<dbReference type="SUPFAM" id="SSF50249">
    <property type="entry name" value="Nucleic acid-binding proteins"/>
    <property type="match status" value="3"/>
</dbReference>
<dbReference type="GO" id="GO:0005662">
    <property type="term" value="C:DNA replication factor A complex"/>
    <property type="evidence" value="ECO:0000318"/>
    <property type="project" value="GO_Central"/>
</dbReference>
<name>K3YY59_SETIT</name>
<organism evidence="4 5">
    <name type="scientific">Setaria italica</name>
    <name type="common">Foxtail millet</name>
    <name type="synonym">Panicum italicum</name>
    <dbReference type="NCBI Taxonomy" id="4555"/>
    <lineage>
        <taxon>Eukaryota</taxon>
        <taxon>Viridiplantae</taxon>
        <taxon>Streptophyta</taxon>
        <taxon>Embryophyta</taxon>
        <taxon>Tracheophyta</taxon>
        <taxon>Spermatophyta</taxon>
        <taxon>Magnoliopsida</taxon>
        <taxon>Liliopsida</taxon>
        <taxon>Poales</taxon>
        <taxon>Poaceae</taxon>
        <taxon>PACMAD clade</taxon>
        <taxon>Panicoideae</taxon>
        <taxon>Panicodae</taxon>
        <taxon>Paniceae</taxon>
        <taxon>Cenchrinae</taxon>
        <taxon>Setaria</taxon>
    </lineage>
</organism>
<reference evidence="5" key="1">
    <citation type="journal article" date="2012" name="Nat. Biotechnol.">
        <title>Reference genome sequence of the model plant Setaria.</title>
        <authorList>
            <person name="Bennetzen J.L."/>
            <person name="Schmutz J."/>
            <person name="Wang H."/>
            <person name="Percifield R."/>
            <person name="Hawkins J."/>
            <person name="Pontaroli A.C."/>
            <person name="Estep M."/>
            <person name="Feng L."/>
            <person name="Vaughn J.N."/>
            <person name="Grimwood J."/>
            <person name="Jenkins J."/>
            <person name="Barry K."/>
            <person name="Lindquist E."/>
            <person name="Hellsten U."/>
            <person name="Deshpande S."/>
            <person name="Wang X."/>
            <person name="Wu X."/>
            <person name="Mitros T."/>
            <person name="Triplett J."/>
            <person name="Yang X."/>
            <person name="Ye C.Y."/>
            <person name="Mauro-Herrera M."/>
            <person name="Wang L."/>
            <person name="Li P."/>
            <person name="Sharma M."/>
            <person name="Sharma R."/>
            <person name="Ronald P.C."/>
            <person name="Panaud O."/>
            <person name="Kellogg E.A."/>
            <person name="Brutnell T.P."/>
            <person name="Doust A.N."/>
            <person name="Tuskan G.A."/>
            <person name="Rokhsar D."/>
            <person name="Devos K.M."/>
        </authorList>
    </citation>
    <scope>NUCLEOTIDE SEQUENCE [LARGE SCALE GENOMIC DNA]</scope>
    <source>
        <strain evidence="5">cv. Yugu1</strain>
    </source>
</reference>
<dbReference type="PANTHER" id="PTHR47165:SF4">
    <property type="entry name" value="OS03G0429900 PROTEIN"/>
    <property type="match status" value="1"/>
</dbReference>
<evidence type="ECO:0000256" key="1">
    <source>
        <dbReference type="ARBA" id="ARBA00023125"/>
    </source>
</evidence>
<keyword evidence="1" id="KW-0238">DNA-binding</keyword>
<dbReference type="GO" id="GO:0006289">
    <property type="term" value="P:nucleotide-excision repair"/>
    <property type="evidence" value="ECO:0000318"/>
    <property type="project" value="GO_Central"/>
</dbReference>
<dbReference type="Gene3D" id="2.40.50.140">
    <property type="entry name" value="Nucleic acid-binding proteins"/>
    <property type="match status" value="3"/>
</dbReference>
<protein>
    <recommendedName>
        <fullName evidence="6">DUF223 domain-containing protein</fullName>
    </recommendedName>
</protein>
<dbReference type="InParanoid" id="K3YY59"/>
<dbReference type="InterPro" id="IPR031657">
    <property type="entry name" value="REPA_OB_2"/>
</dbReference>
<sequence length="488" mass="55763">MVSKTLSEIRPGKELWNIKARVTRLWNATLLSSGEQLSLDMILIDQEGTMMHGVINKAYMDKFKPLIEEGNVYTIANVRITPAAQKYRPVVNDRIVNFLPTTTLKTVKDTEDIPKYSFNFMSTDMLSSRINVDMYLSDVIGVAAHIGPIEETRTNFGFTKIRDIVLLMDDHEVKVRFWGDKVEEVDDETKSHVIAITSTTVRKFGRYSLSSTNATKVYVDLPIPETKDAHDSSIDNIVKEIHIEDHLKGTLQDQMQYNRRTLEELNLILFEASNQDKVFTVEATINEINENNVCRFKIKLQISDPTTSASCVLFDKEAEMIINESADSMISSADHDSKEVPESIQKICGQTLIFQFRLTEYNLTSFRPDYTVSKIFFLKEKSSSRIGMQSVKKEVEDNSDKCYTITTENEEVDTDDSFTKKDEYISNSDVIGDENLSSSKRSKKHLKKGVRLKRKSKKVVMQTNTSTTTVFQQTEMSFLYLGKYFLST</sequence>
<dbReference type="HOGENOM" id="CLU_559481_0_0_1"/>